<dbReference type="Gene3D" id="3.30.460.10">
    <property type="entry name" value="Beta Polymerase, domain 2"/>
    <property type="match status" value="1"/>
</dbReference>
<dbReference type="GO" id="GO:0052927">
    <property type="term" value="F:CC tRNA cytidylyltransferase activity"/>
    <property type="evidence" value="ECO:0007669"/>
    <property type="project" value="TreeGrafter"/>
</dbReference>
<gene>
    <name evidence="7" type="ORF">PBRA_001152</name>
    <name evidence="8" type="ORF">PLBR_LOCUS4472</name>
</gene>
<geneLocation type="mitochondrion" evidence="8"/>
<dbReference type="GO" id="GO:0052929">
    <property type="term" value="F:ATP:3'-cytidine-cytidine-tRNA adenylyltransferase activity"/>
    <property type="evidence" value="ECO:0007669"/>
    <property type="project" value="TreeGrafter"/>
</dbReference>
<proteinExistence type="inferred from homology"/>
<dbReference type="OrthoDB" id="445712at2759"/>
<dbReference type="Gene3D" id="1.10.3090.10">
    <property type="entry name" value="cca-adding enzyme, domain 2"/>
    <property type="match status" value="1"/>
</dbReference>
<feature type="domain" description="Poly A polymerase head" evidence="6">
    <location>
        <begin position="108"/>
        <end position="243"/>
    </location>
</feature>
<dbReference type="GO" id="GO:0001680">
    <property type="term" value="P:tRNA 3'-terminal CCA addition"/>
    <property type="evidence" value="ECO:0007669"/>
    <property type="project" value="UniProtKB-ARBA"/>
</dbReference>
<dbReference type="PANTHER" id="PTHR13734:SF5">
    <property type="entry name" value="CCA TRNA NUCLEOTIDYLTRANSFERASE, MITOCHONDRIAL"/>
    <property type="match status" value="1"/>
</dbReference>
<feature type="compositionally biased region" description="Basic residues" evidence="5">
    <location>
        <begin position="621"/>
        <end position="632"/>
    </location>
</feature>
<evidence type="ECO:0000259" key="6">
    <source>
        <dbReference type="Pfam" id="PF01743"/>
    </source>
</evidence>
<comment type="similarity">
    <text evidence="1 4">Belongs to the tRNA nucleotidyltransferase/poly(A) polymerase family.</text>
</comment>
<feature type="region of interest" description="Disordered" evidence="5">
    <location>
        <begin position="574"/>
        <end position="632"/>
    </location>
</feature>
<dbReference type="GO" id="GO:0003723">
    <property type="term" value="F:RNA binding"/>
    <property type="evidence" value="ECO:0007669"/>
    <property type="project" value="UniProtKB-KW"/>
</dbReference>
<evidence type="ECO:0000256" key="4">
    <source>
        <dbReference type="RuleBase" id="RU003953"/>
    </source>
</evidence>
<dbReference type="Proteomes" id="UP000039324">
    <property type="component" value="Unassembled WGS sequence"/>
</dbReference>
<keyword evidence="9" id="KW-1185">Reference proteome</keyword>
<name>A0A0G4IVI5_PLABS</name>
<evidence type="ECO:0000313" key="10">
    <source>
        <dbReference type="Proteomes" id="UP000290189"/>
    </source>
</evidence>
<evidence type="ECO:0000256" key="5">
    <source>
        <dbReference type="SAM" id="MobiDB-lite"/>
    </source>
</evidence>
<dbReference type="SUPFAM" id="SSF81891">
    <property type="entry name" value="Poly A polymerase C-terminal region-like"/>
    <property type="match status" value="1"/>
</dbReference>
<reference evidence="7 9" key="1">
    <citation type="submission" date="2015-02" db="EMBL/GenBank/DDBJ databases">
        <authorList>
            <person name="Chooi Y.-H."/>
        </authorList>
    </citation>
    <scope>NUCLEOTIDE SEQUENCE [LARGE SCALE GENOMIC DNA]</scope>
    <source>
        <strain evidence="7">E3</strain>
    </source>
</reference>
<evidence type="ECO:0000313" key="8">
    <source>
        <dbReference type="EMBL" id="SPQ97257.1"/>
    </source>
</evidence>
<keyword evidence="3 4" id="KW-0694">RNA-binding</keyword>
<evidence type="ECO:0000313" key="7">
    <source>
        <dbReference type="EMBL" id="CEO99247.1"/>
    </source>
</evidence>
<dbReference type="Pfam" id="PF01743">
    <property type="entry name" value="PolyA_pol"/>
    <property type="match status" value="1"/>
</dbReference>
<evidence type="ECO:0000256" key="3">
    <source>
        <dbReference type="ARBA" id="ARBA00022884"/>
    </source>
</evidence>
<organism evidence="7 9">
    <name type="scientific">Plasmodiophora brassicae</name>
    <name type="common">Clubroot disease agent</name>
    <dbReference type="NCBI Taxonomy" id="37360"/>
    <lineage>
        <taxon>Eukaryota</taxon>
        <taxon>Sar</taxon>
        <taxon>Rhizaria</taxon>
        <taxon>Endomyxa</taxon>
        <taxon>Phytomyxea</taxon>
        <taxon>Plasmodiophorida</taxon>
        <taxon>Plasmodiophoridae</taxon>
        <taxon>Plasmodiophora</taxon>
    </lineage>
</organism>
<dbReference type="EMBL" id="CDSF01000090">
    <property type="protein sequence ID" value="CEO99247.1"/>
    <property type="molecule type" value="Genomic_DNA"/>
</dbReference>
<reference evidence="8 10" key="2">
    <citation type="submission" date="2018-03" db="EMBL/GenBank/DDBJ databases">
        <authorList>
            <person name="Fogelqvist J."/>
        </authorList>
    </citation>
    <scope>NUCLEOTIDE SEQUENCE [LARGE SCALE GENOMIC DNA]</scope>
</reference>
<dbReference type="STRING" id="37360.A0A0G4IVI5"/>
<dbReference type="InterPro" id="IPR002646">
    <property type="entry name" value="PolA_pol_head_dom"/>
</dbReference>
<dbReference type="SUPFAM" id="SSF81301">
    <property type="entry name" value="Nucleotidyltransferase"/>
    <property type="match status" value="1"/>
</dbReference>
<dbReference type="AlphaFoldDB" id="A0A0G4IVI5"/>
<evidence type="ECO:0000256" key="2">
    <source>
        <dbReference type="ARBA" id="ARBA00022679"/>
    </source>
</evidence>
<dbReference type="InterPro" id="IPR043519">
    <property type="entry name" value="NT_sf"/>
</dbReference>
<evidence type="ECO:0000256" key="1">
    <source>
        <dbReference type="ARBA" id="ARBA00007265"/>
    </source>
</evidence>
<dbReference type="Proteomes" id="UP000290189">
    <property type="component" value="Unassembled WGS sequence"/>
</dbReference>
<dbReference type="PANTHER" id="PTHR13734">
    <property type="entry name" value="TRNA-NUCLEOTIDYLTRANSFERASE"/>
    <property type="match status" value="1"/>
</dbReference>
<evidence type="ECO:0000313" key="9">
    <source>
        <dbReference type="Proteomes" id="UP000039324"/>
    </source>
</evidence>
<keyword evidence="8" id="KW-0496">Mitochondrion</keyword>
<keyword evidence="2 4" id="KW-0808">Transferase</keyword>
<dbReference type="EMBL" id="OVEO01000007">
    <property type="protein sequence ID" value="SPQ97257.1"/>
    <property type="molecule type" value="Genomic_DNA"/>
</dbReference>
<accession>A0A0G4IVI5</accession>
<protein>
    <recommendedName>
        <fullName evidence="6">Poly A polymerase head domain-containing protein</fullName>
    </recommendedName>
</protein>
<sequence length="632" mass="70775">MSGLSVHPSARSGYASVEGGRVPVSLHLDVELPVRLCRRRIRRRCCPILSAAKQRLREGSRANARRSRCREMSQVPVRHLLRLDEKEIRTINAIQSMLAAYRLKSVVRLAGGWLRDKMMGRTTKERIEVTVDDMSGGDFAEAMSQFRKSNERAPKEPFDVKKTKRNHQQTATCVPRGGLEIDITGLQYVEGKKRSDKRVKITPMQDAVRRGITVNALFFNLKNETVEDLPNSGLADLRDRVIRTVIEPKKAFLDDPPKAVEAIRFAGGLNFGLCPEVADALRDPETRDALSTSRDRQRIGSEIHDIFFGTHMKASQCVKHIADFGMYSPACLAPPPIDIPDLHTFGQGAVDAMERADALFREPWLQTSRELRRWIHFVCFLSPFAHVDYPGVDDEELPVFRHLILKALQLPEDVFMKVHYLVGFSRELDAIATGRRRPGDPSKDPPLPIDQLLRKMGENFRDVFPVCACLYPDSQAPQRFLKNRIESSPVLKSYAKEGTATGVAGKATIGNGLKAFEDMTRDMGDVDKAFGDDDNDIWAGALKSRKPFDFDFDDEGGFGAALDDDGDLDFGRSIGKAGRRKSKPSALPPDFDDFDDVGFGGGDMDQDPDVQQFHRDQAPKRAGRRSGKALRR</sequence>